<dbReference type="GO" id="GO:0008652">
    <property type="term" value="P:amino acid biosynthetic process"/>
    <property type="evidence" value="ECO:0007669"/>
    <property type="project" value="UniProtKB-KW"/>
</dbReference>
<keyword evidence="7 11" id="KW-0418">Kinase</keyword>
<evidence type="ECO:0000313" key="12">
    <source>
        <dbReference type="EMBL" id="PWD52295.1"/>
    </source>
</evidence>
<evidence type="ECO:0000256" key="10">
    <source>
        <dbReference type="ARBA" id="ARBA00048567"/>
    </source>
</evidence>
<keyword evidence="11" id="KW-0479">Metal-binding</keyword>
<dbReference type="PANTHER" id="PTHR21087">
    <property type="entry name" value="SHIKIMATE KINASE"/>
    <property type="match status" value="1"/>
</dbReference>
<dbReference type="GO" id="GO:0000287">
    <property type="term" value="F:magnesium ion binding"/>
    <property type="evidence" value="ECO:0007669"/>
    <property type="project" value="UniProtKB-UniRule"/>
</dbReference>
<protein>
    <recommendedName>
        <fullName evidence="3 11">Shikimate kinase</fullName>
        <shortName evidence="11">SK</shortName>
        <ecNumber evidence="3 11">2.7.1.71</ecNumber>
    </recommendedName>
</protein>
<comment type="subcellular location">
    <subcellularLocation>
        <location evidence="11">Cytoplasm</location>
    </subcellularLocation>
</comment>
<comment type="subunit">
    <text evidence="11">Monomer.</text>
</comment>
<dbReference type="GO" id="GO:0004765">
    <property type="term" value="F:shikimate kinase activity"/>
    <property type="evidence" value="ECO:0007669"/>
    <property type="project" value="UniProtKB-UniRule"/>
</dbReference>
<evidence type="ECO:0000256" key="1">
    <source>
        <dbReference type="ARBA" id="ARBA00004842"/>
    </source>
</evidence>
<reference evidence="12 13" key="1">
    <citation type="submission" date="2018-03" db="EMBL/GenBank/DDBJ databases">
        <title>Genome assembly of novel Miniimonas species PCH200.</title>
        <authorList>
            <person name="Thakur V."/>
            <person name="Kumar V."/>
            <person name="Singh D."/>
        </authorList>
    </citation>
    <scope>NUCLEOTIDE SEQUENCE [LARGE SCALE GENOMIC DNA]</scope>
    <source>
        <strain evidence="12 13">PCH200</strain>
    </source>
</reference>
<feature type="binding site" evidence="11">
    <location>
        <position position="24"/>
    </location>
    <ligand>
        <name>substrate</name>
    </ligand>
</feature>
<feature type="binding site" evidence="11">
    <location>
        <begin position="2"/>
        <end position="7"/>
    </location>
    <ligand>
        <name>ATP</name>
        <dbReference type="ChEBI" id="CHEBI:30616"/>
    </ligand>
</feature>
<dbReference type="OrthoDB" id="9800332at2"/>
<evidence type="ECO:0000256" key="9">
    <source>
        <dbReference type="ARBA" id="ARBA00023141"/>
    </source>
</evidence>
<feature type="binding site" evidence="11">
    <location>
        <position position="48"/>
    </location>
    <ligand>
        <name>substrate</name>
    </ligand>
</feature>
<dbReference type="InterPro" id="IPR031322">
    <property type="entry name" value="Shikimate/glucono_kinase"/>
</dbReference>
<dbReference type="PANTHER" id="PTHR21087:SF16">
    <property type="entry name" value="SHIKIMATE KINASE 1, CHLOROPLASTIC"/>
    <property type="match status" value="1"/>
</dbReference>
<keyword evidence="6 11" id="KW-0547">Nucleotide-binding</keyword>
<name>A0A2U1ZZ81_9MICO</name>
<dbReference type="EMBL" id="PYHR01000002">
    <property type="protein sequence ID" value="PWD52295.1"/>
    <property type="molecule type" value="Genomic_DNA"/>
</dbReference>
<dbReference type="InterPro" id="IPR027417">
    <property type="entry name" value="P-loop_NTPase"/>
</dbReference>
<evidence type="ECO:0000256" key="7">
    <source>
        <dbReference type="ARBA" id="ARBA00022777"/>
    </source>
</evidence>
<evidence type="ECO:0000256" key="2">
    <source>
        <dbReference type="ARBA" id="ARBA00006997"/>
    </source>
</evidence>
<comment type="catalytic activity">
    <reaction evidence="10 11">
        <text>shikimate + ATP = 3-phosphoshikimate + ADP + H(+)</text>
        <dbReference type="Rhea" id="RHEA:13121"/>
        <dbReference type="ChEBI" id="CHEBI:15378"/>
        <dbReference type="ChEBI" id="CHEBI:30616"/>
        <dbReference type="ChEBI" id="CHEBI:36208"/>
        <dbReference type="ChEBI" id="CHEBI:145989"/>
        <dbReference type="ChEBI" id="CHEBI:456216"/>
        <dbReference type="EC" id="2.7.1.71"/>
    </reaction>
</comment>
<dbReference type="InterPro" id="IPR000623">
    <property type="entry name" value="Shikimate_kinase/TSH1"/>
</dbReference>
<comment type="cofactor">
    <cofactor evidence="11">
        <name>Mg(2+)</name>
        <dbReference type="ChEBI" id="CHEBI:18420"/>
    </cofactor>
    <text evidence="11">Binds 1 Mg(2+) ion per subunit.</text>
</comment>
<dbReference type="GO" id="GO:0009073">
    <property type="term" value="P:aromatic amino acid family biosynthetic process"/>
    <property type="evidence" value="ECO:0007669"/>
    <property type="project" value="UniProtKB-KW"/>
</dbReference>
<keyword evidence="11" id="KW-0460">Magnesium</keyword>
<dbReference type="HAMAP" id="MF_00109">
    <property type="entry name" value="Shikimate_kinase"/>
    <property type="match status" value="1"/>
</dbReference>
<keyword evidence="8 11" id="KW-0067">ATP-binding</keyword>
<feature type="binding site" evidence="11">
    <location>
        <position position="70"/>
    </location>
    <ligand>
        <name>substrate</name>
    </ligand>
</feature>
<feature type="binding site" evidence="11">
    <location>
        <position position="112"/>
    </location>
    <ligand>
        <name>ATP</name>
        <dbReference type="ChEBI" id="CHEBI:30616"/>
    </ligand>
</feature>
<accession>A0A2U1ZZ81</accession>
<evidence type="ECO:0000256" key="5">
    <source>
        <dbReference type="ARBA" id="ARBA00022679"/>
    </source>
</evidence>
<dbReference type="UniPathway" id="UPA00053">
    <property type="reaction ID" value="UER00088"/>
</dbReference>
<evidence type="ECO:0000256" key="8">
    <source>
        <dbReference type="ARBA" id="ARBA00022840"/>
    </source>
</evidence>
<dbReference type="Pfam" id="PF01202">
    <property type="entry name" value="SKI"/>
    <property type="match status" value="1"/>
</dbReference>
<evidence type="ECO:0000256" key="3">
    <source>
        <dbReference type="ARBA" id="ARBA00012154"/>
    </source>
</evidence>
<keyword evidence="9 11" id="KW-0057">Aromatic amino acid biosynthesis</keyword>
<dbReference type="GO" id="GO:0005829">
    <property type="term" value="C:cytosol"/>
    <property type="evidence" value="ECO:0007669"/>
    <property type="project" value="TreeGrafter"/>
</dbReference>
<keyword evidence="13" id="KW-1185">Reference proteome</keyword>
<dbReference type="Proteomes" id="UP000245166">
    <property type="component" value="Unassembled WGS sequence"/>
</dbReference>
<dbReference type="SUPFAM" id="SSF52540">
    <property type="entry name" value="P-loop containing nucleoside triphosphate hydrolases"/>
    <property type="match status" value="1"/>
</dbReference>
<evidence type="ECO:0000256" key="6">
    <source>
        <dbReference type="ARBA" id="ARBA00022741"/>
    </source>
</evidence>
<evidence type="ECO:0000313" key="13">
    <source>
        <dbReference type="Proteomes" id="UP000245166"/>
    </source>
</evidence>
<dbReference type="GO" id="GO:0005524">
    <property type="term" value="F:ATP binding"/>
    <property type="evidence" value="ECO:0007669"/>
    <property type="project" value="UniProtKB-UniRule"/>
</dbReference>
<dbReference type="CDD" id="cd00464">
    <property type="entry name" value="SK"/>
    <property type="match status" value="1"/>
</dbReference>
<sequence>MGSGKSAVGRRLATRIGLPFRDVDADVEASAGRTIAEIFASDGEAHFRDLEHDAVARALTEHPGVLSLGGGAVMDPRTQSVLADYRADGGLVVLLDVSLRYAMHRIGSAASRPMLADDPRERWTRILAARRPTYERVSNLVVDTDQRTLGAVVREIAARLGVDEAASPDEGC</sequence>
<feature type="binding site" evidence="11">
    <location>
        <position position="147"/>
    </location>
    <ligand>
        <name>ATP</name>
        <dbReference type="ChEBI" id="CHEBI:30616"/>
    </ligand>
</feature>
<feature type="binding site" evidence="11">
    <location>
        <position position="6"/>
    </location>
    <ligand>
        <name>Mg(2+)</name>
        <dbReference type="ChEBI" id="CHEBI:18420"/>
    </ligand>
</feature>
<dbReference type="PRINTS" id="PR01100">
    <property type="entry name" value="SHIKIMTKNASE"/>
</dbReference>
<comment type="similarity">
    <text evidence="2 11">Belongs to the shikimate kinase family.</text>
</comment>
<evidence type="ECO:0000256" key="11">
    <source>
        <dbReference type="HAMAP-Rule" id="MF_00109"/>
    </source>
</evidence>
<dbReference type="GO" id="GO:0009423">
    <property type="term" value="P:chorismate biosynthetic process"/>
    <property type="evidence" value="ECO:0007669"/>
    <property type="project" value="UniProtKB-UniRule"/>
</dbReference>
<proteinExistence type="inferred from homology"/>
<dbReference type="AlphaFoldDB" id="A0A2U1ZZ81"/>
<dbReference type="EC" id="2.7.1.71" evidence="3 11"/>
<organism evidence="12 13">
    <name type="scientific">Serinibacter arcticus</name>
    <dbReference type="NCBI Taxonomy" id="1655435"/>
    <lineage>
        <taxon>Bacteria</taxon>
        <taxon>Bacillati</taxon>
        <taxon>Actinomycetota</taxon>
        <taxon>Actinomycetes</taxon>
        <taxon>Micrococcales</taxon>
        <taxon>Beutenbergiaceae</taxon>
        <taxon>Serinibacter</taxon>
    </lineage>
</organism>
<dbReference type="Gene3D" id="3.40.50.300">
    <property type="entry name" value="P-loop containing nucleotide triphosphate hydrolases"/>
    <property type="match status" value="1"/>
</dbReference>
<dbReference type="InterPro" id="IPR023000">
    <property type="entry name" value="Shikimate_kinase_CS"/>
</dbReference>
<dbReference type="PROSITE" id="PS01128">
    <property type="entry name" value="SHIKIMATE_KINASE"/>
    <property type="match status" value="1"/>
</dbReference>
<comment type="caution">
    <text evidence="12">The sequence shown here is derived from an EMBL/GenBank/DDBJ whole genome shotgun (WGS) entry which is preliminary data.</text>
</comment>
<comment type="function">
    <text evidence="11">Catalyzes the specific phosphorylation of the 3-hydroxyl group of shikimic acid using ATP as a cosubstrate.</text>
</comment>
<keyword evidence="4 11" id="KW-0028">Amino-acid biosynthesis</keyword>
<comment type="pathway">
    <text evidence="1 11">Metabolic intermediate biosynthesis; chorismate biosynthesis; chorismate from D-erythrose 4-phosphate and phosphoenolpyruvate: step 5/7.</text>
</comment>
<keyword evidence="11" id="KW-0963">Cytoplasm</keyword>
<gene>
    <name evidence="11" type="primary">aroK</name>
    <name evidence="12" type="ORF">C8046_02295</name>
</gene>
<feature type="binding site" evidence="11">
    <location>
        <position position="130"/>
    </location>
    <ligand>
        <name>substrate</name>
    </ligand>
</feature>
<evidence type="ECO:0000256" key="4">
    <source>
        <dbReference type="ARBA" id="ARBA00022605"/>
    </source>
</evidence>
<keyword evidence="5 11" id="KW-0808">Transferase</keyword>